<accession>A0ABU6GCR0</accession>
<evidence type="ECO:0000259" key="2">
    <source>
        <dbReference type="Pfam" id="PF07731"/>
    </source>
</evidence>
<dbReference type="Pfam" id="PF07731">
    <property type="entry name" value="Cu-oxidase_2"/>
    <property type="match status" value="1"/>
</dbReference>
<name>A0ABU6GCR0_9BACL</name>
<evidence type="ECO:0000313" key="3">
    <source>
        <dbReference type="EMBL" id="MEC0231947.1"/>
    </source>
</evidence>
<evidence type="ECO:0000313" key="4">
    <source>
        <dbReference type="Proteomes" id="UP001338137"/>
    </source>
</evidence>
<dbReference type="Proteomes" id="UP001338137">
    <property type="component" value="Unassembled WGS sequence"/>
</dbReference>
<dbReference type="Gene3D" id="2.60.40.420">
    <property type="entry name" value="Cupredoxins - blue copper proteins"/>
    <property type="match status" value="1"/>
</dbReference>
<organism evidence="3 4">
    <name type="scientific">Paenibacillus alba</name>
    <dbReference type="NCBI Taxonomy" id="1197127"/>
    <lineage>
        <taxon>Bacteria</taxon>
        <taxon>Bacillati</taxon>
        <taxon>Bacillota</taxon>
        <taxon>Bacilli</taxon>
        <taxon>Bacillales</taxon>
        <taxon>Paenibacillaceae</taxon>
        <taxon>Paenibacillus</taxon>
    </lineage>
</organism>
<comment type="caution">
    <text evidence="3">The sequence shown here is derived from an EMBL/GenBank/DDBJ whole genome shotgun (WGS) entry which is preliminary data.</text>
</comment>
<keyword evidence="4" id="KW-1185">Reference proteome</keyword>
<comment type="similarity">
    <text evidence="1">Belongs to the multicopper oxidase family.</text>
</comment>
<gene>
    <name evidence="3" type="ORF">P4I72_33105</name>
</gene>
<proteinExistence type="inferred from homology"/>
<protein>
    <submittedName>
        <fullName evidence="3">Multicopper oxidase domain-containing protein</fullName>
    </submittedName>
</protein>
<dbReference type="RefSeq" id="WP_326076041.1">
    <property type="nucleotide sequence ID" value="NZ_JARLKY010000109.1"/>
</dbReference>
<dbReference type="PANTHER" id="PTHR48267">
    <property type="entry name" value="CUPREDOXIN SUPERFAMILY PROTEIN"/>
    <property type="match status" value="1"/>
</dbReference>
<dbReference type="InterPro" id="IPR008972">
    <property type="entry name" value="Cupredoxin"/>
</dbReference>
<dbReference type="InterPro" id="IPR045087">
    <property type="entry name" value="Cu-oxidase_fam"/>
</dbReference>
<reference evidence="3 4" key="1">
    <citation type="submission" date="2023-03" db="EMBL/GenBank/DDBJ databases">
        <title>Bacillus Genome Sequencing.</title>
        <authorList>
            <person name="Dunlap C."/>
        </authorList>
    </citation>
    <scope>NUCLEOTIDE SEQUENCE [LARGE SCALE GENOMIC DNA]</scope>
    <source>
        <strain evidence="3 4">BD-533</strain>
    </source>
</reference>
<dbReference type="InterPro" id="IPR011706">
    <property type="entry name" value="Cu-oxidase_C"/>
</dbReference>
<dbReference type="EMBL" id="JARLKY010000109">
    <property type="protein sequence ID" value="MEC0231947.1"/>
    <property type="molecule type" value="Genomic_DNA"/>
</dbReference>
<evidence type="ECO:0000256" key="1">
    <source>
        <dbReference type="ARBA" id="ARBA00010609"/>
    </source>
</evidence>
<dbReference type="PANTHER" id="PTHR48267:SF1">
    <property type="entry name" value="BILIRUBIN OXIDASE"/>
    <property type="match status" value="1"/>
</dbReference>
<feature type="domain" description="Plastocyanin-like" evidence="2">
    <location>
        <begin position="40"/>
        <end position="165"/>
    </location>
</feature>
<dbReference type="CDD" id="cd13891">
    <property type="entry name" value="CuRO_3_CotA_like"/>
    <property type="match status" value="1"/>
</dbReference>
<feature type="non-terminal residue" evidence="3">
    <location>
        <position position="1"/>
    </location>
</feature>
<dbReference type="SUPFAM" id="SSF49503">
    <property type="entry name" value="Cupredoxins"/>
    <property type="match status" value="1"/>
</dbReference>
<sequence length="185" mass="21659">FGLTYTLPDHLTTINFLTREMATRTRNLTLVRVADEYGRSLNLLDGKMWNDPISEKIELGTIEIWQLINLSKDDHPIHLHVVDMQILERQPFDVAHYQTTGELKFTGPSTPPEPNERGFKDTIRASTGSVTSFIGRFDPFAGLFVWHCHMLEHEDYEMMRPFEIVKKKNKLKHILLRMIYPSRYQ</sequence>